<dbReference type="Gene3D" id="3.10.620.30">
    <property type="match status" value="1"/>
</dbReference>
<feature type="transmembrane region" description="Helical" evidence="1">
    <location>
        <begin position="523"/>
        <end position="544"/>
    </location>
</feature>
<dbReference type="InterPro" id="IPR002931">
    <property type="entry name" value="Transglutaminase-like"/>
</dbReference>
<dbReference type="PANTHER" id="PTHR42736">
    <property type="entry name" value="PROTEIN-GLUTAMINE GAMMA-GLUTAMYLTRANSFERASE"/>
    <property type="match status" value="1"/>
</dbReference>
<evidence type="ECO:0000313" key="3">
    <source>
        <dbReference type="EMBL" id="HGL17655.1"/>
    </source>
</evidence>
<name>A0A7V3ZXT8_UNCW3</name>
<dbReference type="Pfam" id="PF01841">
    <property type="entry name" value="Transglut_core"/>
    <property type="match status" value="1"/>
</dbReference>
<dbReference type="EMBL" id="DTDJ01000032">
    <property type="protein sequence ID" value="HGL17655.1"/>
    <property type="molecule type" value="Genomic_DNA"/>
</dbReference>
<evidence type="ECO:0000259" key="2">
    <source>
        <dbReference type="SMART" id="SM00460"/>
    </source>
</evidence>
<sequence>MKVDKRIKIVVYLPLTVAMVSLAHTLAPVGLFFLALLFISFYLDLTKEFYFSGKILTVFGVFLTLFLFILALRTPFEAIAYWIMSLSIIKILGKKTLRDLKQIVALSFFNFVDSAIFHYSFVFLLYLVLYIVSASIALLIITYLDDRRETNLGEDLLKALRNFGIGFGFVTVFMSLFFFIILPRSPYVLIRAQIYSPTRREGFGNELQIGKVEYMNTRDQVLMRIKPLMKRHENFLYVRGNVYNVYKNETWIRDPENTTEWNYKSDSKHKRGVRSFLITVEPMYTKALYAPDFPESIDFRRFLFNKSWGKVFLTKEHEITRKVNYKAFSSSIPDSEFPKGVDFLSVPETYIAIVDSLIKVNNLYGANPGEIAQKVKDYFLKNYRYSLEITTDTNWVHYFLKTRKGHCEYFATLTALILRRAGIPSRIVAGYLTKEWNSFGNYFVVRTRHAHTWVEYFHTNRWIPLDPTPPYQEEKTVLNKLNEYIDYLSYIWTTQVLEFSFTNQIRIFNTLQYFIKNLFKKNLLTLLGGAALLLIITFGTVLLLKQVRYKTHPATQYYKKFEKILKRRGYNLTPSMTAKEIADLVKTPEATDFLEEYTKCRFSTNCDLEELKRKFENFRRSIS</sequence>
<comment type="caution">
    <text evidence="3">The sequence shown here is derived from an EMBL/GenBank/DDBJ whole genome shotgun (WGS) entry which is preliminary data.</text>
</comment>
<evidence type="ECO:0000256" key="1">
    <source>
        <dbReference type="SAM" id="Phobius"/>
    </source>
</evidence>
<keyword evidence="1" id="KW-0812">Transmembrane</keyword>
<reference evidence="3" key="1">
    <citation type="journal article" date="2020" name="mSystems">
        <title>Genome- and Community-Level Interaction Insights into Carbon Utilization and Element Cycling Functions of Hydrothermarchaeota in Hydrothermal Sediment.</title>
        <authorList>
            <person name="Zhou Z."/>
            <person name="Liu Y."/>
            <person name="Xu W."/>
            <person name="Pan J."/>
            <person name="Luo Z.H."/>
            <person name="Li M."/>
        </authorList>
    </citation>
    <scope>NUCLEOTIDE SEQUENCE [LARGE SCALE GENOMIC DNA]</scope>
    <source>
        <strain evidence="3">SpSt-69</strain>
    </source>
</reference>
<feature type="transmembrane region" description="Helical" evidence="1">
    <location>
        <begin position="117"/>
        <end position="141"/>
    </location>
</feature>
<feature type="transmembrane region" description="Helical" evidence="1">
    <location>
        <begin position="162"/>
        <end position="182"/>
    </location>
</feature>
<feature type="transmembrane region" description="Helical" evidence="1">
    <location>
        <begin position="12"/>
        <end position="43"/>
    </location>
</feature>
<gene>
    <name evidence="3" type="ORF">ENU66_04935</name>
</gene>
<dbReference type="InterPro" id="IPR021878">
    <property type="entry name" value="TgpA_N"/>
</dbReference>
<protein>
    <submittedName>
        <fullName evidence="3">DUF3488 domain-containing protein</fullName>
    </submittedName>
</protein>
<organism evidence="3">
    <name type="scientific">candidate division WOR-3 bacterium</name>
    <dbReference type="NCBI Taxonomy" id="2052148"/>
    <lineage>
        <taxon>Bacteria</taxon>
        <taxon>Bacteria division WOR-3</taxon>
    </lineage>
</organism>
<dbReference type="Pfam" id="PF11992">
    <property type="entry name" value="TgpA_N"/>
    <property type="match status" value="1"/>
</dbReference>
<dbReference type="AlphaFoldDB" id="A0A7V3ZXT8"/>
<dbReference type="SMART" id="SM00460">
    <property type="entry name" value="TGc"/>
    <property type="match status" value="1"/>
</dbReference>
<proteinExistence type="predicted"/>
<accession>A0A7V3ZXT8</accession>
<keyword evidence="1" id="KW-1133">Transmembrane helix</keyword>
<dbReference type="InterPro" id="IPR038765">
    <property type="entry name" value="Papain-like_cys_pep_sf"/>
</dbReference>
<dbReference type="PANTHER" id="PTHR42736:SF1">
    <property type="entry name" value="PROTEIN-GLUTAMINE GAMMA-GLUTAMYLTRANSFERASE"/>
    <property type="match status" value="1"/>
</dbReference>
<keyword evidence="1" id="KW-0472">Membrane</keyword>
<dbReference type="InterPro" id="IPR052901">
    <property type="entry name" value="Bact_TGase-like"/>
</dbReference>
<feature type="domain" description="Transglutaminase-like" evidence="2">
    <location>
        <begin position="399"/>
        <end position="469"/>
    </location>
</feature>
<dbReference type="SUPFAM" id="SSF54001">
    <property type="entry name" value="Cysteine proteinases"/>
    <property type="match status" value="1"/>
</dbReference>
<feature type="transmembrane region" description="Helical" evidence="1">
    <location>
        <begin position="49"/>
        <end position="72"/>
    </location>
</feature>